<proteinExistence type="predicted"/>
<sequence>MLLLLPGLICDAGIYAAQTAAFPDSKAIDGYGLADSLGAMARIALDQAPERFDLFGHSMGGRVALEVYRLAPQRVRRLAISSTGAHSLRPGEPEKRQALLDIAANGGIEALIEAWLPPMVAPARRGDEGLMEPMRAMCRRAGTATFEAQIKALLARPEQESLLPQIACPMLVMTGSEDSWSPVPQHEAIAAAVPNSELVVVEGAGHMIMPEAPEAVNAAIAHWLSRPAED</sequence>
<dbReference type="EMBL" id="CP119316">
    <property type="protein sequence ID" value="WEK45909.1"/>
    <property type="molecule type" value="Genomic_DNA"/>
</dbReference>
<evidence type="ECO:0000313" key="2">
    <source>
        <dbReference type="EMBL" id="WEK45909.1"/>
    </source>
</evidence>
<organism evidence="2 3">
    <name type="scientific">Candidatus Andeanibacterium colombiense</name>
    <dbReference type="NCBI Taxonomy" id="3121345"/>
    <lineage>
        <taxon>Bacteria</taxon>
        <taxon>Pseudomonadati</taxon>
        <taxon>Pseudomonadota</taxon>
        <taxon>Alphaproteobacteria</taxon>
        <taxon>Sphingomonadales</taxon>
        <taxon>Sphingomonadaceae</taxon>
        <taxon>Candidatus Andeanibacterium</taxon>
    </lineage>
</organism>
<dbReference type="KEGG" id="acob:P0Y56_12855"/>
<dbReference type="AlphaFoldDB" id="A0AAJ6BM11"/>
<dbReference type="Gene3D" id="3.40.50.1820">
    <property type="entry name" value="alpha/beta hydrolase"/>
    <property type="match status" value="1"/>
</dbReference>
<evidence type="ECO:0000313" key="3">
    <source>
        <dbReference type="Proteomes" id="UP001218362"/>
    </source>
</evidence>
<dbReference type="SUPFAM" id="SSF53474">
    <property type="entry name" value="alpha/beta-Hydrolases"/>
    <property type="match status" value="1"/>
</dbReference>
<dbReference type="InterPro" id="IPR050471">
    <property type="entry name" value="AB_hydrolase"/>
</dbReference>
<dbReference type="GO" id="GO:0016787">
    <property type="term" value="F:hydrolase activity"/>
    <property type="evidence" value="ECO:0007669"/>
    <property type="project" value="UniProtKB-KW"/>
</dbReference>
<dbReference type="PANTHER" id="PTHR43433:SF4">
    <property type="entry name" value="NON-HEME CHLOROPEROXIDASE-RELATED"/>
    <property type="match status" value="1"/>
</dbReference>
<reference evidence="2" key="1">
    <citation type="submission" date="2023-03" db="EMBL/GenBank/DDBJ databases">
        <title>Andean soil-derived lignocellulolytic bacterial consortium as a source of novel taxa and putative plastic-active enzymes.</title>
        <authorList>
            <person name="Diaz-Garcia L."/>
            <person name="Chuvochina M."/>
            <person name="Feuerriegel G."/>
            <person name="Bunk B."/>
            <person name="Sproer C."/>
            <person name="Streit W.R."/>
            <person name="Rodriguez L.M."/>
            <person name="Overmann J."/>
            <person name="Jimenez D.J."/>
        </authorList>
    </citation>
    <scope>NUCLEOTIDE SEQUENCE</scope>
    <source>
        <strain evidence="2">MAG 26</strain>
    </source>
</reference>
<keyword evidence="2" id="KW-0378">Hydrolase</keyword>
<accession>A0AAJ6BM11</accession>
<dbReference type="InterPro" id="IPR029058">
    <property type="entry name" value="AB_hydrolase_fold"/>
</dbReference>
<dbReference type="Pfam" id="PF12697">
    <property type="entry name" value="Abhydrolase_6"/>
    <property type="match status" value="1"/>
</dbReference>
<feature type="domain" description="AB hydrolase-1" evidence="1">
    <location>
        <begin position="31"/>
        <end position="219"/>
    </location>
</feature>
<dbReference type="InterPro" id="IPR000073">
    <property type="entry name" value="AB_hydrolase_1"/>
</dbReference>
<dbReference type="Proteomes" id="UP001218362">
    <property type="component" value="Chromosome"/>
</dbReference>
<dbReference type="PANTHER" id="PTHR43433">
    <property type="entry name" value="HYDROLASE, ALPHA/BETA FOLD FAMILY PROTEIN"/>
    <property type="match status" value="1"/>
</dbReference>
<evidence type="ECO:0000259" key="1">
    <source>
        <dbReference type="Pfam" id="PF12697"/>
    </source>
</evidence>
<protein>
    <submittedName>
        <fullName evidence="2">Alpha/beta hydrolase</fullName>
    </submittedName>
</protein>
<name>A0AAJ6BM11_9SPHN</name>
<gene>
    <name evidence="2" type="ORF">P0Y56_12855</name>
</gene>